<feature type="coiled-coil region" evidence="5">
    <location>
        <begin position="122"/>
        <end position="156"/>
    </location>
</feature>
<dbReference type="GO" id="GO:0042597">
    <property type="term" value="C:periplasmic space"/>
    <property type="evidence" value="ECO:0007669"/>
    <property type="project" value="InterPro"/>
</dbReference>
<dbReference type="InterPro" id="IPR007348">
    <property type="entry name" value="CopC_dom"/>
</dbReference>
<evidence type="ECO:0000259" key="7">
    <source>
        <dbReference type="Pfam" id="PF04234"/>
    </source>
</evidence>
<dbReference type="RefSeq" id="WP_071309617.1">
    <property type="nucleotide sequence ID" value="NZ_MLQR01000029.1"/>
</dbReference>
<dbReference type="OrthoDB" id="2353937at2"/>
<feature type="transmembrane region" description="Helical" evidence="6">
    <location>
        <begin position="166"/>
        <end position="184"/>
    </location>
</feature>
<evidence type="ECO:0000313" key="8">
    <source>
        <dbReference type="EMBL" id="OIJ13020.1"/>
    </source>
</evidence>
<gene>
    <name evidence="8" type="ORF">BKP37_10870</name>
</gene>
<dbReference type="Gene3D" id="2.60.40.1220">
    <property type="match status" value="1"/>
</dbReference>
<dbReference type="AlphaFoldDB" id="A0A1S2LLC8"/>
<keyword evidence="6" id="KW-0472">Membrane</keyword>
<keyword evidence="6" id="KW-1133">Transmembrane helix</keyword>
<dbReference type="Pfam" id="PF04234">
    <property type="entry name" value="CopC"/>
    <property type="match status" value="1"/>
</dbReference>
<dbReference type="GO" id="GO:0005886">
    <property type="term" value="C:plasma membrane"/>
    <property type="evidence" value="ECO:0007669"/>
    <property type="project" value="TreeGrafter"/>
</dbReference>
<feature type="domain" description="CopC" evidence="7">
    <location>
        <begin position="25"/>
        <end position="117"/>
    </location>
</feature>
<dbReference type="Proteomes" id="UP000179524">
    <property type="component" value="Unassembled WGS sequence"/>
</dbReference>
<protein>
    <recommendedName>
        <fullName evidence="7">CopC domain-containing protein</fullName>
    </recommendedName>
</protein>
<proteinExistence type="predicted"/>
<keyword evidence="6" id="KW-0812">Transmembrane</keyword>
<evidence type="ECO:0000256" key="5">
    <source>
        <dbReference type="SAM" id="Coils"/>
    </source>
</evidence>
<dbReference type="EMBL" id="MLQR01000029">
    <property type="protein sequence ID" value="OIJ13020.1"/>
    <property type="molecule type" value="Genomic_DNA"/>
</dbReference>
<evidence type="ECO:0000256" key="4">
    <source>
        <dbReference type="ARBA" id="ARBA00023008"/>
    </source>
</evidence>
<evidence type="ECO:0000256" key="2">
    <source>
        <dbReference type="ARBA" id="ARBA00022723"/>
    </source>
</evidence>
<dbReference type="InterPro" id="IPR014756">
    <property type="entry name" value="Ig_E-set"/>
</dbReference>
<name>A0A1S2LLC8_9BACI</name>
<evidence type="ECO:0000256" key="3">
    <source>
        <dbReference type="ARBA" id="ARBA00022729"/>
    </source>
</evidence>
<organism evidence="8 9">
    <name type="scientific">Anaerobacillus alkalilacustris</name>
    <dbReference type="NCBI Taxonomy" id="393763"/>
    <lineage>
        <taxon>Bacteria</taxon>
        <taxon>Bacillati</taxon>
        <taxon>Bacillota</taxon>
        <taxon>Bacilli</taxon>
        <taxon>Bacillales</taxon>
        <taxon>Bacillaceae</taxon>
        <taxon>Anaerobacillus</taxon>
    </lineage>
</organism>
<evidence type="ECO:0000313" key="9">
    <source>
        <dbReference type="Proteomes" id="UP000179524"/>
    </source>
</evidence>
<dbReference type="PANTHER" id="PTHR34820">
    <property type="entry name" value="INNER MEMBRANE PROTEIN YEBZ"/>
    <property type="match status" value="1"/>
</dbReference>
<dbReference type="PANTHER" id="PTHR34820:SF4">
    <property type="entry name" value="INNER MEMBRANE PROTEIN YEBZ"/>
    <property type="match status" value="1"/>
</dbReference>
<sequence length="188" mass="21435">MNKQILIIFILFLPIFVFPNHNGAHSYLQNSFPEHGSVIEEEVSELELVFNAGIEKSSIVEIYGSEENSIAIKELTVESPNIYVTLEEALQTDNYEVRWAVIGDDGHPTDGVFHFSIYLPVKEEVEHEKVEEIEEIEQLDEVLNGENELRKEESKNVIADKQSSNLPFIISLIVIGVAVFLFIYRRKG</sequence>
<accession>A0A1S2LLC8</accession>
<keyword evidence="4" id="KW-0186">Copper</keyword>
<keyword evidence="9" id="KW-1185">Reference proteome</keyword>
<evidence type="ECO:0000256" key="6">
    <source>
        <dbReference type="SAM" id="Phobius"/>
    </source>
</evidence>
<keyword evidence="2" id="KW-0479">Metal-binding</keyword>
<dbReference type="GO" id="GO:0005507">
    <property type="term" value="F:copper ion binding"/>
    <property type="evidence" value="ECO:0007669"/>
    <property type="project" value="InterPro"/>
</dbReference>
<dbReference type="GO" id="GO:0030313">
    <property type="term" value="C:cell envelope"/>
    <property type="evidence" value="ECO:0007669"/>
    <property type="project" value="UniProtKB-SubCell"/>
</dbReference>
<comment type="subcellular location">
    <subcellularLocation>
        <location evidence="1">Cell envelope</location>
    </subcellularLocation>
</comment>
<comment type="caution">
    <text evidence="8">The sequence shown here is derived from an EMBL/GenBank/DDBJ whole genome shotgun (WGS) entry which is preliminary data.</text>
</comment>
<dbReference type="InterPro" id="IPR032694">
    <property type="entry name" value="CopC/D"/>
</dbReference>
<keyword evidence="3" id="KW-0732">Signal</keyword>
<dbReference type="SUPFAM" id="SSF81296">
    <property type="entry name" value="E set domains"/>
    <property type="match status" value="1"/>
</dbReference>
<dbReference type="GO" id="GO:0006825">
    <property type="term" value="P:copper ion transport"/>
    <property type="evidence" value="ECO:0007669"/>
    <property type="project" value="InterPro"/>
</dbReference>
<dbReference type="InterPro" id="IPR014755">
    <property type="entry name" value="Cu-Rt/internalin_Ig-like"/>
</dbReference>
<evidence type="ECO:0000256" key="1">
    <source>
        <dbReference type="ARBA" id="ARBA00004196"/>
    </source>
</evidence>
<keyword evidence="5" id="KW-0175">Coiled coil</keyword>
<dbReference type="GO" id="GO:0046688">
    <property type="term" value="P:response to copper ion"/>
    <property type="evidence" value="ECO:0007669"/>
    <property type="project" value="InterPro"/>
</dbReference>
<reference evidence="8 9" key="1">
    <citation type="submission" date="2016-10" db="EMBL/GenBank/DDBJ databases">
        <title>Draft genome sequences of four alkaliphilic bacteria belonging to the Anaerobacillus genus.</title>
        <authorList>
            <person name="Bassil N.M."/>
            <person name="Lloyd J.R."/>
        </authorList>
    </citation>
    <scope>NUCLEOTIDE SEQUENCE [LARGE SCALE GENOMIC DNA]</scope>
    <source>
        <strain evidence="8 9">DSM 18345</strain>
    </source>
</reference>